<dbReference type="InterPro" id="IPR022052">
    <property type="entry name" value="Histone-bd_RBBP4-like_N"/>
</dbReference>
<keyword evidence="5" id="KW-0539">Nucleus</keyword>
<gene>
    <name evidence="8" type="ORF">D0869_06848</name>
</gene>
<dbReference type="InterPro" id="IPR050459">
    <property type="entry name" value="WD_repeat_RBAP46/RBAP48/MSI1"/>
</dbReference>
<dbReference type="GO" id="GO:0005634">
    <property type="term" value="C:nucleus"/>
    <property type="evidence" value="ECO:0007669"/>
    <property type="project" value="UniProtKB-SubCell"/>
</dbReference>
<dbReference type="PROSITE" id="PS00678">
    <property type="entry name" value="WD_REPEATS_1"/>
    <property type="match status" value="2"/>
</dbReference>
<reference evidence="8 9" key="1">
    <citation type="journal article" date="2018" name="BMC Genomics">
        <title>Genomic evidence for intraspecific hybridization in a clonal and extremely halotolerant yeast.</title>
        <authorList>
            <person name="Gostincar C."/>
            <person name="Stajich J.E."/>
            <person name="Zupancic J."/>
            <person name="Zalar P."/>
            <person name="Gunde-Cimerman N."/>
        </authorList>
    </citation>
    <scope>NUCLEOTIDE SEQUENCE [LARGE SCALE GENOMIC DNA]</scope>
    <source>
        <strain evidence="8 9">EXF-6656</strain>
    </source>
</reference>
<evidence type="ECO:0000256" key="2">
    <source>
        <dbReference type="ARBA" id="ARBA00022574"/>
    </source>
</evidence>
<dbReference type="EMBL" id="QWIJ01000522">
    <property type="protein sequence ID" value="RMX81382.1"/>
    <property type="molecule type" value="Genomic_DNA"/>
</dbReference>
<protein>
    <recommendedName>
        <fullName evidence="7">Histone-binding protein RBBP4-like N-terminal domain-containing protein</fullName>
    </recommendedName>
</protein>
<dbReference type="InterPro" id="IPR036322">
    <property type="entry name" value="WD40_repeat_dom_sf"/>
</dbReference>
<comment type="subcellular location">
    <subcellularLocation>
        <location evidence="1">Nucleus</location>
    </subcellularLocation>
</comment>
<comment type="caution">
    <text evidence="8">The sequence shown here is derived from an EMBL/GenBank/DDBJ whole genome shotgun (WGS) entry which is preliminary data.</text>
</comment>
<dbReference type="InterPro" id="IPR020472">
    <property type="entry name" value="WD40_PAC1"/>
</dbReference>
<dbReference type="PANTHER" id="PTHR22850">
    <property type="entry name" value="WD40 REPEAT FAMILY"/>
    <property type="match status" value="1"/>
</dbReference>
<evidence type="ECO:0000256" key="5">
    <source>
        <dbReference type="ARBA" id="ARBA00023242"/>
    </source>
</evidence>
<sequence length="474" mass="53801">MEDLLAAIWHEEPVLSLNHTSAFLLMYCAAEGSRDQEEIQNKLINEEYKIWKKNSVFLYDIMYRYASEPHIYCGTDELRYISSRALEWPTLTTQWLPDVKDAPGKSMRTHRLLLGTHTSGQQTDYLQIAHFDLPKPPAARIEDYNPQTEELGGYGASKEPIKFSVVQKIVHPGEVNKARYQPQNPNIIATWASDRNVYVWDRSKHPSIPSGEPKPQATLTGHQEEGFALEWNPQVEGQLLSGSADGKVNLWDLQRDFSLENKTLRPKTTYSHHSASVNDVQYHPSFGANLFGSVSDDLSFQLMDMRRPDTSKPAITFKEAHSDAINTLAFHPTLDKLFATGSADKTIGVFDLRFPEHGKIHSLEGHKDVITKIDWHPTDSAILASSSDDRRVIFWDLSRAGMEQTPEDAEDGPPEMLFMHGGHTNRVSDFTWNRNDPWVMCSAAEDNLIQVWRASRHLVERLPPGVARREVSES</sequence>
<feature type="repeat" description="WD" evidence="6">
    <location>
        <begin position="219"/>
        <end position="261"/>
    </location>
</feature>
<feature type="repeat" description="WD" evidence="6">
    <location>
        <begin position="318"/>
        <end position="353"/>
    </location>
</feature>
<evidence type="ECO:0000256" key="1">
    <source>
        <dbReference type="ARBA" id="ARBA00004123"/>
    </source>
</evidence>
<proteinExistence type="predicted"/>
<dbReference type="GO" id="GO:0006325">
    <property type="term" value="P:chromatin organization"/>
    <property type="evidence" value="ECO:0007669"/>
    <property type="project" value="UniProtKB-KW"/>
</dbReference>
<dbReference type="AlphaFoldDB" id="A0A3M6WS67"/>
<dbReference type="VEuPathDB" id="FungiDB:BTJ68_08619"/>
<organism evidence="8 9">
    <name type="scientific">Hortaea werneckii</name>
    <name type="common">Black yeast</name>
    <name type="synonym">Cladosporium werneckii</name>
    <dbReference type="NCBI Taxonomy" id="91943"/>
    <lineage>
        <taxon>Eukaryota</taxon>
        <taxon>Fungi</taxon>
        <taxon>Dikarya</taxon>
        <taxon>Ascomycota</taxon>
        <taxon>Pezizomycotina</taxon>
        <taxon>Dothideomycetes</taxon>
        <taxon>Dothideomycetidae</taxon>
        <taxon>Mycosphaerellales</taxon>
        <taxon>Teratosphaeriaceae</taxon>
        <taxon>Hortaea</taxon>
    </lineage>
</organism>
<dbReference type="Gene3D" id="2.130.10.10">
    <property type="entry name" value="YVTN repeat-like/Quinoprotein amine dehydrogenase"/>
    <property type="match status" value="1"/>
</dbReference>
<dbReference type="InterPro" id="IPR015943">
    <property type="entry name" value="WD40/YVTN_repeat-like_dom_sf"/>
</dbReference>
<dbReference type="PROSITE" id="PS50294">
    <property type="entry name" value="WD_REPEATS_REGION"/>
    <property type="match status" value="3"/>
</dbReference>
<evidence type="ECO:0000256" key="6">
    <source>
        <dbReference type="PROSITE-ProRule" id="PRU00221"/>
    </source>
</evidence>
<dbReference type="OrthoDB" id="427795at2759"/>
<accession>A0A3M6WS67</accession>
<dbReference type="InterPro" id="IPR001680">
    <property type="entry name" value="WD40_rpt"/>
</dbReference>
<dbReference type="SMART" id="SM00320">
    <property type="entry name" value="WD40"/>
    <property type="match status" value="6"/>
</dbReference>
<dbReference type="Proteomes" id="UP000281245">
    <property type="component" value="Unassembled WGS sequence"/>
</dbReference>
<feature type="repeat" description="WD" evidence="6">
    <location>
        <begin position="363"/>
        <end position="405"/>
    </location>
</feature>
<keyword evidence="2 6" id="KW-0853">WD repeat</keyword>
<evidence type="ECO:0000256" key="4">
    <source>
        <dbReference type="ARBA" id="ARBA00022853"/>
    </source>
</evidence>
<dbReference type="PROSITE" id="PS50082">
    <property type="entry name" value="WD_REPEATS_2"/>
    <property type="match status" value="4"/>
</dbReference>
<dbReference type="PRINTS" id="PR00320">
    <property type="entry name" value="GPROTEINBRPT"/>
</dbReference>
<evidence type="ECO:0000256" key="3">
    <source>
        <dbReference type="ARBA" id="ARBA00022737"/>
    </source>
</evidence>
<keyword evidence="3" id="KW-0677">Repeat</keyword>
<evidence type="ECO:0000259" key="7">
    <source>
        <dbReference type="Pfam" id="PF12265"/>
    </source>
</evidence>
<feature type="domain" description="Histone-binding protein RBBP4-like N-terminal" evidence="7">
    <location>
        <begin position="80"/>
        <end position="135"/>
    </location>
</feature>
<dbReference type="SUPFAM" id="SSF50978">
    <property type="entry name" value="WD40 repeat-like"/>
    <property type="match status" value="1"/>
</dbReference>
<name>A0A3M6WS67_HORWE</name>
<evidence type="ECO:0000313" key="8">
    <source>
        <dbReference type="EMBL" id="RMX81382.1"/>
    </source>
</evidence>
<dbReference type="Pfam" id="PF12265">
    <property type="entry name" value="CAF1C_H4-bd"/>
    <property type="match status" value="1"/>
</dbReference>
<keyword evidence="4" id="KW-0156">Chromatin regulator</keyword>
<dbReference type="Pfam" id="PF00400">
    <property type="entry name" value="WD40"/>
    <property type="match status" value="4"/>
</dbReference>
<evidence type="ECO:0000313" key="9">
    <source>
        <dbReference type="Proteomes" id="UP000281245"/>
    </source>
</evidence>
<feature type="repeat" description="WD" evidence="6">
    <location>
        <begin position="420"/>
        <end position="452"/>
    </location>
</feature>
<dbReference type="InterPro" id="IPR019775">
    <property type="entry name" value="WD40_repeat_CS"/>
</dbReference>